<evidence type="ECO:0000256" key="1">
    <source>
        <dbReference type="ARBA" id="ARBA00023015"/>
    </source>
</evidence>
<dbReference type="Gene3D" id="2.60.120.10">
    <property type="entry name" value="Jelly Rolls"/>
    <property type="match status" value="1"/>
</dbReference>
<dbReference type="STRING" id="558152.IQ37_11155"/>
<protein>
    <submittedName>
        <fullName evidence="5">AraC family transcriptional regulator</fullName>
    </submittedName>
</protein>
<dbReference type="RefSeq" id="WP_034685003.1">
    <property type="nucleotide sequence ID" value="NZ_CP023049.2"/>
</dbReference>
<dbReference type="InterPro" id="IPR003313">
    <property type="entry name" value="AraC-bd"/>
</dbReference>
<dbReference type="InterPro" id="IPR037923">
    <property type="entry name" value="HTH-like"/>
</dbReference>
<accession>A0A086BCR5</accession>
<dbReference type="InterPro" id="IPR014710">
    <property type="entry name" value="RmlC-like_jellyroll"/>
</dbReference>
<dbReference type="GO" id="GO:0043565">
    <property type="term" value="F:sequence-specific DNA binding"/>
    <property type="evidence" value="ECO:0007669"/>
    <property type="project" value="InterPro"/>
</dbReference>
<sequence length="285" mass="33248">MKKENIDQLVKVEYYKTEDCPVKNHLFSFFQMVYVISGSGFFKINNNITTYKSGSLILLTPNDHHSFEISDTTEFLFVKFSERYIREYNWNNINCIECLLYHASHLSGCILGNKPDEFLVKSIVDSLLHGMKHNDLYNEDLTLHYVNALIVIAARNISKMKPANAHINADKRILGIIDYIQGNIHDPQLLKASVISQKFGLSETYLGSYFKNQCGETIQHFISNYKMRLIEHRLMFSDMRINEIVSEFGFADESHLNKFFKKRHQISLTEFRKKRQVVNESVEIN</sequence>
<evidence type="ECO:0000313" key="6">
    <source>
        <dbReference type="Proteomes" id="UP000028709"/>
    </source>
</evidence>
<gene>
    <name evidence="5" type="ORF">IQ37_11155</name>
</gene>
<dbReference type="eggNOG" id="COG2207">
    <property type="taxonomic scope" value="Bacteria"/>
</dbReference>
<keyword evidence="3" id="KW-0804">Transcription</keyword>
<dbReference type="EMBL" id="JPRJ01000018">
    <property type="protein sequence ID" value="KFF26729.1"/>
    <property type="molecule type" value="Genomic_DNA"/>
</dbReference>
<dbReference type="PROSITE" id="PS01124">
    <property type="entry name" value="HTH_ARAC_FAMILY_2"/>
    <property type="match status" value="1"/>
</dbReference>
<dbReference type="GO" id="GO:0003700">
    <property type="term" value="F:DNA-binding transcription factor activity"/>
    <property type="evidence" value="ECO:0007669"/>
    <property type="project" value="InterPro"/>
</dbReference>
<dbReference type="PANTHER" id="PTHR43280:SF2">
    <property type="entry name" value="HTH-TYPE TRANSCRIPTIONAL REGULATOR EXSA"/>
    <property type="match status" value="1"/>
</dbReference>
<dbReference type="SUPFAM" id="SSF46689">
    <property type="entry name" value="Homeodomain-like"/>
    <property type="match status" value="1"/>
</dbReference>
<name>A0A086BCR5_9FLAO</name>
<dbReference type="Proteomes" id="UP000028709">
    <property type="component" value="Unassembled WGS sequence"/>
</dbReference>
<feature type="domain" description="HTH araC/xylS-type" evidence="4">
    <location>
        <begin position="174"/>
        <end position="274"/>
    </location>
</feature>
<dbReference type="SUPFAM" id="SSF51215">
    <property type="entry name" value="Regulatory protein AraC"/>
    <property type="match status" value="1"/>
</dbReference>
<dbReference type="Gene3D" id="1.10.10.60">
    <property type="entry name" value="Homeodomain-like"/>
    <property type="match status" value="2"/>
</dbReference>
<keyword evidence="2" id="KW-0238">DNA-binding</keyword>
<evidence type="ECO:0000256" key="2">
    <source>
        <dbReference type="ARBA" id="ARBA00023125"/>
    </source>
</evidence>
<proteinExistence type="predicted"/>
<dbReference type="Pfam" id="PF02311">
    <property type="entry name" value="AraC_binding"/>
    <property type="match status" value="1"/>
</dbReference>
<keyword evidence="1" id="KW-0805">Transcription regulation</keyword>
<comment type="caution">
    <text evidence="5">The sequence shown here is derived from an EMBL/GenBank/DDBJ whole genome shotgun (WGS) entry which is preliminary data.</text>
</comment>
<dbReference type="SMART" id="SM00342">
    <property type="entry name" value="HTH_ARAC"/>
    <property type="match status" value="1"/>
</dbReference>
<dbReference type="PANTHER" id="PTHR43280">
    <property type="entry name" value="ARAC-FAMILY TRANSCRIPTIONAL REGULATOR"/>
    <property type="match status" value="1"/>
</dbReference>
<evidence type="ECO:0000256" key="3">
    <source>
        <dbReference type="ARBA" id="ARBA00023163"/>
    </source>
</evidence>
<evidence type="ECO:0000259" key="4">
    <source>
        <dbReference type="PROSITE" id="PS01124"/>
    </source>
</evidence>
<dbReference type="InterPro" id="IPR018060">
    <property type="entry name" value="HTH_AraC"/>
</dbReference>
<keyword evidence="6" id="KW-1185">Reference proteome</keyword>
<dbReference type="InterPro" id="IPR009057">
    <property type="entry name" value="Homeodomain-like_sf"/>
</dbReference>
<dbReference type="AlphaFoldDB" id="A0A086BCR5"/>
<evidence type="ECO:0000313" key="5">
    <source>
        <dbReference type="EMBL" id="KFF26729.1"/>
    </source>
</evidence>
<organism evidence="5 6">
    <name type="scientific">Chryseobacterium piperi</name>
    <dbReference type="NCBI Taxonomy" id="558152"/>
    <lineage>
        <taxon>Bacteria</taxon>
        <taxon>Pseudomonadati</taxon>
        <taxon>Bacteroidota</taxon>
        <taxon>Flavobacteriia</taxon>
        <taxon>Flavobacteriales</taxon>
        <taxon>Weeksellaceae</taxon>
        <taxon>Chryseobacterium group</taxon>
        <taxon>Chryseobacterium</taxon>
    </lineage>
</organism>
<reference evidence="5 6" key="1">
    <citation type="submission" date="2014-07" db="EMBL/GenBank/DDBJ databases">
        <title>Genome of Chryseobacterium piperi CTM.</title>
        <authorList>
            <person name="Pipes S.E."/>
            <person name="Stropko S.J."/>
            <person name="Newman J.D."/>
        </authorList>
    </citation>
    <scope>NUCLEOTIDE SEQUENCE [LARGE SCALE GENOMIC DNA]</scope>
    <source>
        <strain evidence="5 6">CTM</strain>
    </source>
</reference>
<dbReference type="Pfam" id="PF12833">
    <property type="entry name" value="HTH_18"/>
    <property type="match status" value="1"/>
</dbReference>